<evidence type="ECO:0000313" key="1">
    <source>
        <dbReference type="EMBL" id="MBA0873000.1"/>
    </source>
</evidence>
<dbReference type="AlphaFoldDB" id="A0A7J9MPV1"/>
<dbReference type="EMBL" id="JABFAF010000012">
    <property type="protein sequence ID" value="MBA0873000.1"/>
    <property type="molecule type" value="Genomic_DNA"/>
</dbReference>
<keyword evidence="2" id="KW-1185">Reference proteome</keyword>
<proteinExistence type="predicted"/>
<name>A0A7J9MPV1_GOSSC</name>
<dbReference type="Proteomes" id="UP000593576">
    <property type="component" value="Unassembled WGS sequence"/>
</dbReference>
<evidence type="ECO:0000313" key="2">
    <source>
        <dbReference type="Proteomes" id="UP000593576"/>
    </source>
</evidence>
<sequence length="170" mass="19527">MDGFGKCCSTPQNFEGEPGIPIDLIIMQSLSNQDNASEFGDRCIRVDFEDFEAWSSWLNSPTVTHGHEYQNNFLNAVAGIHQKLESNLYKLGVTEIDDMLLKRDHFLLFYECQQLHSESCSKTLDASVESSRQTVNDFEKYLEPQHFKGKLGIRDQFQNNFLNAIDDIHQ</sequence>
<organism evidence="1 2">
    <name type="scientific">Gossypium schwendimanii</name>
    <name type="common">Cotton</name>
    <dbReference type="NCBI Taxonomy" id="34291"/>
    <lineage>
        <taxon>Eukaryota</taxon>
        <taxon>Viridiplantae</taxon>
        <taxon>Streptophyta</taxon>
        <taxon>Embryophyta</taxon>
        <taxon>Tracheophyta</taxon>
        <taxon>Spermatophyta</taxon>
        <taxon>Magnoliopsida</taxon>
        <taxon>eudicotyledons</taxon>
        <taxon>Gunneridae</taxon>
        <taxon>Pentapetalae</taxon>
        <taxon>rosids</taxon>
        <taxon>malvids</taxon>
        <taxon>Malvales</taxon>
        <taxon>Malvaceae</taxon>
        <taxon>Malvoideae</taxon>
        <taxon>Gossypium</taxon>
    </lineage>
</organism>
<protein>
    <submittedName>
        <fullName evidence="1">Uncharacterized protein</fullName>
    </submittedName>
</protein>
<accession>A0A7J9MPV1</accession>
<gene>
    <name evidence="1" type="ORF">Goshw_025053</name>
</gene>
<comment type="caution">
    <text evidence="1">The sequence shown here is derived from an EMBL/GenBank/DDBJ whole genome shotgun (WGS) entry which is preliminary data.</text>
</comment>
<reference evidence="1 2" key="1">
    <citation type="journal article" date="2019" name="Genome Biol. Evol.">
        <title>Insights into the evolution of the New World diploid cottons (Gossypium, subgenus Houzingenia) based on genome sequencing.</title>
        <authorList>
            <person name="Grover C.E."/>
            <person name="Arick M.A. 2nd"/>
            <person name="Thrash A."/>
            <person name="Conover J.L."/>
            <person name="Sanders W.S."/>
            <person name="Peterson D.G."/>
            <person name="Frelichowski J.E."/>
            <person name="Scheffler J.A."/>
            <person name="Scheffler B.E."/>
            <person name="Wendel J.F."/>
        </authorList>
    </citation>
    <scope>NUCLEOTIDE SEQUENCE [LARGE SCALE GENOMIC DNA]</scope>
    <source>
        <strain evidence="1">1</strain>
        <tissue evidence="1">Leaf</tissue>
    </source>
</reference>